<keyword evidence="2" id="KW-1185">Reference proteome</keyword>
<evidence type="ECO:0000313" key="1">
    <source>
        <dbReference type="EMBL" id="KAA1004347.1"/>
    </source>
</evidence>
<sequence length="127" mass="13723">MAYSCTDFFDDVMRALVDAGAISASDIPADDPGQGADIACAAIVSMSRTGLSSRFMNELLHEVESLGAVVEQYGPPALAFLFYLQAAILNDTYIEAARTTDAQVMELVQRLQSATEWMKHIQTVAEA</sequence>
<proteinExistence type="predicted"/>
<dbReference type="EMBL" id="VTUZ01000028">
    <property type="protein sequence ID" value="KAA1004347.1"/>
    <property type="molecule type" value="Genomic_DNA"/>
</dbReference>
<comment type="caution">
    <text evidence="1">The sequence shown here is derived from an EMBL/GenBank/DDBJ whole genome shotgun (WGS) entry which is preliminary data.</text>
</comment>
<name>A0A5B0GLR7_9BURK</name>
<organism evidence="1 2">
    <name type="scientific">Paraburkholderia panacisoli</name>
    <dbReference type="NCBI Taxonomy" id="2603818"/>
    <lineage>
        <taxon>Bacteria</taxon>
        <taxon>Pseudomonadati</taxon>
        <taxon>Pseudomonadota</taxon>
        <taxon>Betaproteobacteria</taxon>
        <taxon>Burkholderiales</taxon>
        <taxon>Burkholderiaceae</taxon>
        <taxon>Paraburkholderia</taxon>
    </lineage>
</organism>
<gene>
    <name evidence="1" type="ORF">FVF58_32580</name>
</gene>
<evidence type="ECO:0000313" key="2">
    <source>
        <dbReference type="Proteomes" id="UP000325273"/>
    </source>
</evidence>
<accession>A0A5B0GLR7</accession>
<dbReference type="RefSeq" id="WP_149673865.1">
    <property type="nucleotide sequence ID" value="NZ_VTUZ01000028.1"/>
</dbReference>
<protein>
    <submittedName>
        <fullName evidence="1">Uncharacterized protein</fullName>
    </submittedName>
</protein>
<dbReference type="AlphaFoldDB" id="A0A5B0GLR7"/>
<dbReference type="Proteomes" id="UP000325273">
    <property type="component" value="Unassembled WGS sequence"/>
</dbReference>
<reference evidence="1 2" key="1">
    <citation type="submission" date="2019-08" db="EMBL/GenBank/DDBJ databases">
        <title>Paraburkholderia sp. DCY113.</title>
        <authorList>
            <person name="Kang J."/>
        </authorList>
    </citation>
    <scope>NUCLEOTIDE SEQUENCE [LARGE SCALE GENOMIC DNA]</scope>
    <source>
        <strain evidence="1 2">DCY113</strain>
    </source>
</reference>